<keyword evidence="10" id="KW-0472">Membrane</keyword>
<feature type="transmembrane region" description="Helical" evidence="10">
    <location>
        <begin position="30"/>
        <end position="54"/>
    </location>
</feature>
<evidence type="ECO:0000256" key="3">
    <source>
        <dbReference type="ARBA" id="ARBA00022741"/>
    </source>
</evidence>
<dbReference type="SUPFAM" id="SSF56104">
    <property type="entry name" value="SAICAR synthase-like"/>
    <property type="match status" value="1"/>
</dbReference>
<evidence type="ECO:0000256" key="2">
    <source>
        <dbReference type="ARBA" id="ARBA00022679"/>
    </source>
</evidence>
<keyword evidence="11" id="KW-1185">Reference proteome</keyword>
<dbReference type="GO" id="GO:0008440">
    <property type="term" value="F:inositol-1,4,5-trisphosphate 3-kinase activity"/>
    <property type="evidence" value="ECO:0007669"/>
    <property type="project" value="TreeGrafter"/>
</dbReference>
<feature type="transmembrane region" description="Helical" evidence="10">
    <location>
        <begin position="192"/>
        <end position="209"/>
    </location>
</feature>
<dbReference type="GO" id="GO:0032958">
    <property type="term" value="P:inositol phosphate biosynthetic process"/>
    <property type="evidence" value="ECO:0007669"/>
    <property type="project" value="InterPro"/>
</dbReference>
<dbReference type="GO" id="GO:0051765">
    <property type="term" value="F:inositol tetrakisphosphate kinase activity"/>
    <property type="evidence" value="ECO:0007669"/>
    <property type="project" value="TreeGrafter"/>
</dbReference>
<dbReference type="Gene3D" id="3.30.470.160">
    <property type="entry name" value="Inositol polyphosphate kinase"/>
    <property type="match status" value="1"/>
</dbReference>
<protein>
    <recommendedName>
        <fullName evidence="8">Kinase</fullName>
        <ecNumber evidence="8">2.7.-.-</ecNumber>
    </recommendedName>
</protein>
<evidence type="ECO:0000256" key="5">
    <source>
        <dbReference type="ARBA" id="ARBA00022840"/>
    </source>
</evidence>
<evidence type="ECO:0000256" key="7">
    <source>
        <dbReference type="ARBA" id="ARBA00036525"/>
    </source>
</evidence>
<dbReference type="GO" id="GO:0005737">
    <property type="term" value="C:cytoplasm"/>
    <property type="evidence" value="ECO:0007669"/>
    <property type="project" value="TreeGrafter"/>
</dbReference>
<evidence type="ECO:0000256" key="1">
    <source>
        <dbReference type="ARBA" id="ARBA00007374"/>
    </source>
</evidence>
<keyword evidence="10" id="KW-0812">Transmembrane</keyword>
<keyword evidence="10" id="KW-1133">Transmembrane helix</keyword>
<comment type="catalytic activity">
    <reaction evidence="6">
        <text>1D-myo-inositol 1,4,5-trisphosphate + 2 ATP = 1D-myo-inositol 1,3,4,5,6-pentakisphosphate + 2 ADP + 2 H(+)</text>
        <dbReference type="Rhea" id="RHEA:32359"/>
        <dbReference type="ChEBI" id="CHEBI:15378"/>
        <dbReference type="ChEBI" id="CHEBI:30616"/>
        <dbReference type="ChEBI" id="CHEBI:57733"/>
        <dbReference type="ChEBI" id="CHEBI:203600"/>
        <dbReference type="ChEBI" id="CHEBI:456216"/>
        <dbReference type="EC" id="2.7.1.151"/>
    </reaction>
</comment>
<feature type="transmembrane region" description="Helical" evidence="10">
    <location>
        <begin position="215"/>
        <end position="234"/>
    </location>
</feature>
<dbReference type="EC" id="2.7.-.-" evidence="8"/>
<comment type="similarity">
    <text evidence="1 8">Belongs to the inositol phosphokinase (IPK) family.</text>
</comment>
<feature type="transmembrane region" description="Helical" evidence="10">
    <location>
        <begin position="127"/>
        <end position="147"/>
    </location>
</feature>
<dbReference type="AlphaFoldDB" id="A0A1I8I526"/>
<evidence type="ECO:0000256" key="6">
    <source>
        <dbReference type="ARBA" id="ARBA00036164"/>
    </source>
</evidence>
<dbReference type="PANTHER" id="PTHR12400:SF51">
    <property type="entry name" value="INOSITOL POLYPHOSPHATE MULTIKINASE"/>
    <property type="match status" value="1"/>
</dbReference>
<dbReference type="InterPro" id="IPR038286">
    <property type="entry name" value="IPK_sf"/>
</dbReference>
<evidence type="ECO:0000313" key="12">
    <source>
        <dbReference type="WBParaSite" id="maker-uti_cns_0009933-snap-gene-0.3-mRNA-1"/>
    </source>
</evidence>
<dbReference type="GO" id="GO:0005524">
    <property type="term" value="F:ATP binding"/>
    <property type="evidence" value="ECO:0007669"/>
    <property type="project" value="UniProtKB-KW"/>
</dbReference>
<dbReference type="Pfam" id="PF03770">
    <property type="entry name" value="IPK"/>
    <property type="match status" value="1"/>
</dbReference>
<evidence type="ECO:0000256" key="9">
    <source>
        <dbReference type="SAM" id="MobiDB-lite"/>
    </source>
</evidence>
<evidence type="ECO:0000256" key="8">
    <source>
        <dbReference type="RuleBase" id="RU363090"/>
    </source>
</evidence>
<sequence>MTSKPGEDFSPLNYFYKFLPSSDDKALKQAFYNTIALAFVGIFLLACIAVYFILEAFIEPLLWALLVGSCLHPIKQKLTSLLKIWLKTTQESSRPLFVEAAILPFSAINSLLDLFYAKILAYRKKILVAIIVVPCVYLFLSLVPIRTHLELLITIWTKLSAFISIFSTTWILFGILLYLSLVLFYWTPESSFLLKLLALPVWIGVVFYVSSITGIFSVPLFISFISLVCLGCIVEIRDSLLSGQNYDFASLLSLVGSNNSPSTAAAVAASAATGESESDDDPVDLPDETPQEQQQQQLSTEETAIADENLQPIVSSGNDDNVDAASPSGGTSTPAVRQQQQPPPPLPQARRRVSRSMSCGVNADRLIRQKQRRQQQQSRSSKTFFVLLLWGHALVYAWTRPWTLSLLPFVAAFVALRTLGDSIGGSQLAKRWASSAYSQAMQLVESRREALAPFPVRGIYKLLLRGDRKMSDILTSSLDAIVSIFVILLVLSASVFLTIFLAIQVQRESIELVTMTSRVLNNTVITASNTLLPETDNLQKLLDSMMGNAYVFGREWISKKLLCLCRSRGLRGQWPAAAVEDDGEISVVADKDLRHQLQVLPLGLQEYGHQVGGHGLLCVSGHGIVCSGGVLFKPVQQPPKGPQEAQFYSAVYSEKHLAGCKSAEDSVSLREFLPAYNGLFRADDTGQFYLGLEDVLYELKRPCVMDCKMGARSTPPGASVSKHLLQRAMYAHRDKVGFIVTGFKVHLPGRDKAKFYSVLHGRLLNESGVYTKGLLPFIEGAGCRRRAARVAAEVVRQLRRLRCWFARQTSYRFYASSILVGYEGVSGEAGAATSADVGRVVVRMVDFAHAKHRCGGEINMVFETNDYNKAKIEEQVLQLWDRLYEKLAAKNFTWSPVWRRVGEANDSTDGNPPGSQRPGLSRQSSVLLFSGTAVWELWGSLLDSNKMMSFIKENLGILTSVLESLWIVIKGNLSLLLTLLTTALSILFGGAPPCSTFCCSR</sequence>
<dbReference type="PANTHER" id="PTHR12400">
    <property type="entry name" value="INOSITOL POLYPHOSPHATE KINASE"/>
    <property type="match status" value="1"/>
</dbReference>
<name>A0A1I8I526_9PLAT</name>
<evidence type="ECO:0000313" key="11">
    <source>
        <dbReference type="Proteomes" id="UP000095280"/>
    </source>
</evidence>
<comment type="catalytic activity">
    <reaction evidence="7">
        <text>1D-myo-inositol 1,3,4,6-tetrakisphosphate + ATP = 1D-myo-inositol 1,3,4,5,6-pentakisphosphate + ADP + H(+)</text>
        <dbReference type="Rhea" id="RHEA:12717"/>
        <dbReference type="ChEBI" id="CHEBI:15378"/>
        <dbReference type="ChEBI" id="CHEBI:30616"/>
        <dbReference type="ChEBI" id="CHEBI:57660"/>
        <dbReference type="ChEBI" id="CHEBI:57733"/>
        <dbReference type="ChEBI" id="CHEBI:456216"/>
        <dbReference type="EC" id="2.7.1.140"/>
    </reaction>
</comment>
<keyword evidence="3" id="KW-0547">Nucleotide-binding</keyword>
<feature type="compositionally biased region" description="Low complexity" evidence="9">
    <location>
        <begin position="266"/>
        <end position="275"/>
    </location>
</feature>
<keyword evidence="2 8" id="KW-0808">Transferase</keyword>
<feature type="transmembrane region" description="Helical" evidence="10">
    <location>
        <begin position="159"/>
        <end position="185"/>
    </location>
</feature>
<keyword evidence="4 8" id="KW-0418">Kinase</keyword>
<proteinExistence type="inferred from homology"/>
<feature type="compositionally biased region" description="Acidic residues" evidence="9">
    <location>
        <begin position="276"/>
        <end position="290"/>
    </location>
</feature>
<accession>A0A1I8I526</accession>
<keyword evidence="5" id="KW-0067">ATP-binding</keyword>
<feature type="compositionally biased region" description="Low complexity" evidence="9">
    <location>
        <begin position="291"/>
        <end position="300"/>
    </location>
</feature>
<organism evidence="11 12">
    <name type="scientific">Macrostomum lignano</name>
    <dbReference type="NCBI Taxonomy" id="282301"/>
    <lineage>
        <taxon>Eukaryota</taxon>
        <taxon>Metazoa</taxon>
        <taxon>Spiralia</taxon>
        <taxon>Lophotrochozoa</taxon>
        <taxon>Platyhelminthes</taxon>
        <taxon>Rhabditophora</taxon>
        <taxon>Macrostomorpha</taxon>
        <taxon>Macrostomida</taxon>
        <taxon>Macrostomidae</taxon>
        <taxon>Macrostomum</taxon>
    </lineage>
</organism>
<evidence type="ECO:0000256" key="10">
    <source>
        <dbReference type="SAM" id="Phobius"/>
    </source>
</evidence>
<evidence type="ECO:0000256" key="4">
    <source>
        <dbReference type="ARBA" id="ARBA00022777"/>
    </source>
</evidence>
<feature type="region of interest" description="Disordered" evidence="9">
    <location>
        <begin position="266"/>
        <end position="300"/>
    </location>
</feature>
<dbReference type="InterPro" id="IPR005522">
    <property type="entry name" value="IPK"/>
</dbReference>
<feature type="region of interest" description="Disordered" evidence="9">
    <location>
        <begin position="312"/>
        <end position="355"/>
    </location>
</feature>
<feature type="transmembrane region" description="Helical" evidence="10">
    <location>
        <begin position="478"/>
        <end position="503"/>
    </location>
</feature>
<dbReference type="WBParaSite" id="maker-uti_cns_0009933-snap-gene-0.3-mRNA-1">
    <property type="protein sequence ID" value="maker-uti_cns_0009933-snap-gene-0.3-mRNA-1"/>
    <property type="gene ID" value="maker-uti_cns_0009933-snap-gene-0.3"/>
</dbReference>
<dbReference type="GO" id="GO:0005634">
    <property type="term" value="C:nucleus"/>
    <property type="evidence" value="ECO:0007669"/>
    <property type="project" value="TreeGrafter"/>
</dbReference>
<reference evidence="12" key="1">
    <citation type="submission" date="2016-11" db="UniProtKB">
        <authorList>
            <consortium name="WormBaseParasite"/>
        </authorList>
    </citation>
    <scope>IDENTIFICATION</scope>
</reference>
<dbReference type="Proteomes" id="UP000095280">
    <property type="component" value="Unplaced"/>
</dbReference>